<dbReference type="OrthoDB" id="4499277at2759"/>
<evidence type="ECO:0000313" key="3">
    <source>
        <dbReference type="Proteomes" id="UP000078561"/>
    </source>
</evidence>
<dbReference type="EMBL" id="LT551542">
    <property type="protein sequence ID" value="SAL97131.1"/>
    <property type="molecule type" value="Genomic_DNA"/>
</dbReference>
<proteinExistence type="predicted"/>
<dbReference type="Pfam" id="PF17921">
    <property type="entry name" value="Integrase_H2C2"/>
    <property type="match status" value="1"/>
</dbReference>
<dbReference type="PANTHER" id="PTHR37984:SF15">
    <property type="entry name" value="INTEGRASE CATALYTIC DOMAIN-CONTAINING PROTEIN"/>
    <property type="match status" value="1"/>
</dbReference>
<dbReference type="FunFam" id="1.10.340.70:FF:000001">
    <property type="entry name" value="Retrovirus-related Pol polyprotein from transposon gypsy-like Protein"/>
    <property type="match status" value="1"/>
</dbReference>
<name>A0A168LN25_ABSGL</name>
<dbReference type="InParanoid" id="A0A168LN25"/>
<sequence length="173" mass="19816">MRLQQYHYQVIYVPGPKNLAADALSRHPLPSVNNVSTSLAVDWPKLQQQDSHIQTLMMSMKKAKCPEGLKRTYTVANDLLFHIIPATRNKARNRLLLVIPISMHSAVLQDYYSSIWAGHFGIRKTLQRILQAGFWWPDLHPMVKEFVKSCKICQHTKTSIHYDTQPVLTLGIA</sequence>
<evidence type="ECO:0000259" key="1">
    <source>
        <dbReference type="Pfam" id="PF17921"/>
    </source>
</evidence>
<organism evidence="2">
    <name type="scientific">Absidia glauca</name>
    <name type="common">Pin mould</name>
    <dbReference type="NCBI Taxonomy" id="4829"/>
    <lineage>
        <taxon>Eukaryota</taxon>
        <taxon>Fungi</taxon>
        <taxon>Fungi incertae sedis</taxon>
        <taxon>Mucoromycota</taxon>
        <taxon>Mucoromycotina</taxon>
        <taxon>Mucoromycetes</taxon>
        <taxon>Mucorales</taxon>
        <taxon>Cunninghamellaceae</taxon>
        <taxon>Absidia</taxon>
    </lineage>
</organism>
<dbReference type="Proteomes" id="UP000078561">
    <property type="component" value="Unassembled WGS sequence"/>
</dbReference>
<dbReference type="Gene3D" id="1.10.340.70">
    <property type="match status" value="1"/>
</dbReference>
<feature type="domain" description="Integrase zinc-binding" evidence="1">
    <location>
        <begin position="99"/>
        <end position="158"/>
    </location>
</feature>
<protein>
    <recommendedName>
        <fullName evidence="1">Integrase zinc-binding domain-containing protein</fullName>
    </recommendedName>
</protein>
<reference evidence="2" key="1">
    <citation type="submission" date="2016-04" db="EMBL/GenBank/DDBJ databases">
        <authorList>
            <person name="Evans L.H."/>
            <person name="Alamgir A."/>
            <person name="Owens N."/>
            <person name="Weber N.D."/>
            <person name="Virtaneva K."/>
            <person name="Barbian K."/>
            <person name="Babar A."/>
            <person name="Rosenke K."/>
        </authorList>
    </citation>
    <scope>NUCLEOTIDE SEQUENCE [LARGE SCALE GENOMIC DNA]</scope>
    <source>
        <strain evidence="2">CBS 101.48</strain>
    </source>
</reference>
<dbReference type="PANTHER" id="PTHR37984">
    <property type="entry name" value="PROTEIN CBG26694"/>
    <property type="match status" value="1"/>
</dbReference>
<keyword evidence="3" id="KW-1185">Reference proteome</keyword>
<dbReference type="InterPro" id="IPR050951">
    <property type="entry name" value="Retrovirus_Pol_polyprotein"/>
</dbReference>
<dbReference type="InterPro" id="IPR041588">
    <property type="entry name" value="Integrase_H2C2"/>
</dbReference>
<gene>
    <name evidence="2" type="primary">ABSGL_02595.1 scaffold 3557</name>
</gene>
<evidence type="ECO:0000313" key="2">
    <source>
        <dbReference type="EMBL" id="SAL97131.1"/>
    </source>
</evidence>
<accession>A0A168LN25</accession>
<dbReference type="AlphaFoldDB" id="A0A168LN25"/>
<dbReference type="STRING" id="4829.A0A168LN25"/>